<dbReference type="STRING" id="1803665.GCA_001641335_02451"/>
<evidence type="ECO:0000313" key="2">
    <source>
        <dbReference type="Proteomes" id="UP000319949"/>
    </source>
</evidence>
<proteinExistence type="predicted"/>
<sequence length="92" mass="10571">MEMIHRSAGLSERYLETRMLDEQLARIRAHRNNIQRYRRLAATHLSDRERQFVERRLSEEQTALEALTSSSYQVALTARASAEPPASLEAAS</sequence>
<comment type="caution">
    <text evidence="1">The sequence shown here is derived from an EMBL/GenBank/DDBJ whole genome shotgun (WGS) entry which is preliminary data.</text>
</comment>
<reference evidence="1 2" key="1">
    <citation type="submission" date="2019-06" db="EMBL/GenBank/DDBJ databases">
        <title>Genomic Encyclopedia of Type Strains, Phase IV (KMG-V): Genome sequencing to study the core and pangenomes of soil and plant-associated prokaryotes.</title>
        <authorList>
            <person name="Whitman W."/>
        </authorList>
    </citation>
    <scope>NUCLEOTIDE SEQUENCE [LARGE SCALE GENOMIC DNA]</scope>
    <source>
        <strain evidence="1 2">BR 510</strain>
    </source>
</reference>
<gene>
    <name evidence="1" type="ORF">FBZ96_10272</name>
</gene>
<dbReference type="AlphaFoldDB" id="A0A560E2R4"/>
<name>A0A560E2R4_9BRAD</name>
<evidence type="ECO:0000313" key="1">
    <source>
        <dbReference type="EMBL" id="TWB03600.1"/>
    </source>
</evidence>
<dbReference type="Proteomes" id="UP000319949">
    <property type="component" value="Unassembled WGS sequence"/>
</dbReference>
<organism evidence="1 2">
    <name type="scientific">Bradyrhizobium stylosanthis</name>
    <dbReference type="NCBI Taxonomy" id="1803665"/>
    <lineage>
        <taxon>Bacteria</taxon>
        <taxon>Pseudomonadati</taxon>
        <taxon>Pseudomonadota</taxon>
        <taxon>Alphaproteobacteria</taxon>
        <taxon>Hyphomicrobiales</taxon>
        <taxon>Nitrobacteraceae</taxon>
        <taxon>Bradyrhizobium</taxon>
    </lineage>
</organism>
<keyword evidence="2" id="KW-1185">Reference proteome</keyword>
<protein>
    <submittedName>
        <fullName evidence="1">Uncharacterized protein</fullName>
    </submittedName>
</protein>
<dbReference type="EMBL" id="VITK01000002">
    <property type="protein sequence ID" value="TWB03600.1"/>
    <property type="molecule type" value="Genomic_DNA"/>
</dbReference>
<dbReference type="RefSeq" id="WP_245324073.1">
    <property type="nucleotide sequence ID" value="NZ_LVEM01000010.1"/>
</dbReference>
<accession>A0A560E2R4</accession>